<dbReference type="GO" id="GO:0005524">
    <property type="term" value="F:ATP binding"/>
    <property type="evidence" value="ECO:0007669"/>
    <property type="project" value="InterPro"/>
</dbReference>
<sequence>MNKVSFIVDFIDNQVTDSHLPLKVHRPKVDKFNAEVELCRRSQLVDSDFETLEPLKLSTSWSFNDMEDFESRQKTICIPLFELPCEEIQFYDFRNRPVLPFLSYESRKVGGYGTVRKARIHEAHYSHIQDCKTRNRTLREFAIKELHTESKEAYDQEMELFRKIGARSESESPRHLIQLQFSYLYGDRYFLVFPWADGNLREFWAKHHDYHLRKDKDIVWFFRQCKGLARALQKVHILTSLSDASKADFKVALGNLTHGKLKRWGRHGDIKPENILWFEKYDEMEDFLVISDFGLTSFNTTTSRSINLILEKGSPRDTIYGH</sequence>
<evidence type="ECO:0000313" key="2">
    <source>
        <dbReference type="EMBL" id="ELA28833.1"/>
    </source>
</evidence>
<evidence type="ECO:0000259" key="1">
    <source>
        <dbReference type="PROSITE" id="PS50011"/>
    </source>
</evidence>
<dbReference type="STRING" id="1213859.L2FSY7"/>
<proteinExistence type="predicted"/>
<keyword evidence="2" id="KW-0808">Transferase</keyword>
<dbReference type="PANTHER" id="PTHR24359">
    <property type="entry name" value="SERINE/THREONINE-PROTEIN KINASE SBK1"/>
    <property type="match status" value="1"/>
</dbReference>
<dbReference type="PROSITE" id="PS50011">
    <property type="entry name" value="PROTEIN_KINASE_DOM"/>
    <property type="match status" value="1"/>
</dbReference>
<dbReference type="HOGENOM" id="CLU_863337_0_0_1"/>
<accession>L2FSY7</accession>
<dbReference type="PANTHER" id="PTHR24359:SF1">
    <property type="entry name" value="INHIBITOR OF NUCLEAR FACTOR KAPPA-B KINASE EPSILON SUBUNIT HOMOLOG 1-RELATED"/>
    <property type="match status" value="1"/>
</dbReference>
<dbReference type="InterPro" id="IPR011009">
    <property type="entry name" value="Kinase-like_dom_sf"/>
</dbReference>
<organism evidence="2">
    <name type="scientific">Colletotrichum fructicola (strain Nara gc5)</name>
    <name type="common">Anthracnose fungus</name>
    <name type="synonym">Colletotrichum gloeosporioides (strain Nara gc5)</name>
    <dbReference type="NCBI Taxonomy" id="1213859"/>
    <lineage>
        <taxon>Eukaryota</taxon>
        <taxon>Fungi</taxon>
        <taxon>Dikarya</taxon>
        <taxon>Ascomycota</taxon>
        <taxon>Pezizomycotina</taxon>
        <taxon>Sordariomycetes</taxon>
        <taxon>Hypocreomycetidae</taxon>
        <taxon>Glomerellales</taxon>
        <taxon>Glomerellaceae</taxon>
        <taxon>Colletotrichum</taxon>
        <taxon>Colletotrichum gloeosporioides species complex</taxon>
    </lineage>
</organism>
<dbReference type="SUPFAM" id="SSF56112">
    <property type="entry name" value="Protein kinase-like (PK-like)"/>
    <property type="match status" value="1"/>
</dbReference>
<gene>
    <name evidence="2" type="ORF">CGGC5_10640</name>
</gene>
<name>L2FSY7_COLFN</name>
<protein>
    <submittedName>
        <fullName evidence="2">Protein kinase domain-containing protein</fullName>
    </submittedName>
</protein>
<dbReference type="GO" id="GO:0004674">
    <property type="term" value="F:protein serine/threonine kinase activity"/>
    <property type="evidence" value="ECO:0007669"/>
    <property type="project" value="TreeGrafter"/>
</dbReference>
<dbReference type="EMBL" id="KB020895">
    <property type="protein sequence ID" value="ELA28833.1"/>
    <property type="molecule type" value="Genomic_DNA"/>
</dbReference>
<dbReference type="Gene3D" id="1.10.510.10">
    <property type="entry name" value="Transferase(Phosphotransferase) domain 1"/>
    <property type="match status" value="1"/>
</dbReference>
<dbReference type="InterPro" id="IPR000719">
    <property type="entry name" value="Prot_kinase_dom"/>
</dbReference>
<dbReference type="AlphaFoldDB" id="L2FSY7"/>
<feature type="domain" description="Protein kinase" evidence="1">
    <location>
        <begin position="101"/>
        <end position="322"/>
    </location>
</feature>
<reference evidence="2" key="1">
    <citation type="submission" date="2012-08" db="EMBL/GenBank/DDBJ databases">
        <title>Genome analysis of Colletotrichum orbiculare and Colletotrichum fructicola.</title>
        <authorList>
            <person name="Gan P.H.P."/>
            <person name="Ikeda K."/>
            <person name="Irieda H."/>
            <person name="Narusaka M."/>
            <person name="O'Connell R.J."/>
            <person name="Narusaka Y."/>
            <person name="Takano Y."/>
            <person name="Kubo Y."/>
            <person name="Shirasu K."/>
        </authorList>
    </citation>
    <scope>NUCLEOTIDE SEQUENCE</scope>
    <source>
        <strain evidence="2">Nara gc5</strain>
    </source>
</reference>
<keyword evidence="2" id="KW-0418">Kinase</keyword>